<dbReference type="AlphaFoldDB" id="A0A1F6D768"/>
<dbReference type="InterPro" id="IPR018061">
    <property type="entry name" value="Retropepsins"/>
</dbReference>
<dbReference type="InterPro" id="IPR021109">
    <property type="entry name" value="Peptidase_aspartic_dom_sf"/>
</dbReference>
<organism evidence="3 4">
    <name type="scientific">Handelsmanbacteria sp. (strain RIFCSPLOWO2_12_FULL_64_10)</name>
    <dbReference type="NCBI Taxonomy" id="1817868"/>
    <lineage>
        <taxon>Bacteria</taxon>
        <taxon>Candidatus Handelsmaniibacteriota</taxon>
    </lineage>
</organism>
<evidence type="ECO:0000313" key="3">
    <source>
        <dbReference type="EMBL" id="OGG56842.1"/>
    </source>
</evidence>
<feature type="domain" description="Peptidase A2" evidence="2">
    <location>
        <begin position="1"/>
        <end position="74"/>
    </location>
</feature>
<dbReference type="Proteomes" id="UP000178606">
    <property type="component" value="Unassembled WGS sequence"/>
</dbReference>
<reference evidence="3 4" key="1">
    <citation type="journal article" date="2016" name="Nat. Commun.">
        <title>Thousands of microbial genomes shed light on interconnected biogeochemical processes in an aquifer system.</title>
        <authorList>
            <person name="Anantharaman K."/>
            <person name="Brown C.T."/>
            <person name="Hug L.A."/>
            <person name="Sharon I."/>
            <person name="Castelle C.J."/>
            <person name="Probst A.J."/>
            <person name="Thomas B.C."/>
            <person name="Singh A."/>
            <person name="Wilkins M.J."/>
            <person name="Karaoz U."/>
            <person name="Brodie E.L."/>
            <person name="Williams K.H."/>
            <person name="Hubbard S.S."/>
            <person name="Banfield J.F."/>
        </authorList>
    </citation>
    <scope>NUCLEOTIDE SEQUENCE [LARGE SCALE GENOMIC DNA]</scope>
    <source>
        <strain evidence="4">RIFCSPLOWO2_12_FULL_64_10</strain>
    </source>
</reference>
<dbReference type="EMBL" id="MFKF01000023">
    <property type="protein sequence ID" value="OGG56842.1"/>
    <property type="molecule type" value="Genomic_DNA"/>
</dbReference>
<proteinExistence type="predicted"/>
<dbReference type="PROSITE" id="PS00141">
    <property type="entry name" value="ASP_PROTEASE"/>
    <property type="match status" value="1"/>
</dbReference>
<dbReference type="PROSITE" id="PS50175">
    <property type="entry name" value="ASP_PROT_RETROV"/>
    <property type="match status" value="1"/>
</dbReference>
<keyword evidence="1" id="KW-0378">Hydrolase</keyword>
<evidence type="ECO:0000256" key="1">
    <source>
        <dbReference type="ARBA" id="ARBA00022801"/>
    </source>
</evidence>
<sequence length="101" mass="11317">MLLDTGADVTLIPQAFIDQLGVAVEPDTSYELMSFDGTVSLASAVQLELMFLNRTFRGRFLLIRQEWGILGRDILNHVSLLLDGPGLIWNELRSPERGDRT</sequence>
<dbReference type="InterPro" id="IPR001995">
    <property type="entry name" value="Peptidase_A2_cat"/>
</dbReference>
<dbReference type="Pfam" id="PF00077">
    <property type="entry name" value="RVP"/>
    <property type="match status" value="1"/>
</dbReference>
<dbReference type="CDD" id="cd00303">
    <property type="entry name" value="retropepsin_like"/>
    <property type="match status" value="1"/>
</dbReference>
<evidence type="ECO:0000313" key="4">
    <source>
        <dbReference type="Proteomes" id="UP000178606"/>
    </source>
</evidence>
<dbReference type="GO" id="GO:0006508">
    <property type="term" value="P:proteolysis"/>
    <property type="evidence" value="ECO:0007669"/>
    <property type="project" value="InterPro"/>
</dbReference>
<dbReference type="InterPro" id="IPR001969">
    <property type="entry name" value="Aspartic_peptidase_AS"/>
</dbReference>
<dbReference type="GO" id="GO:0004190">
    <property type="term" value="F:aspartic-type endopeptidase activity"/>
    <property type="evidence" value="ECO:0007669"/>
    <property type="project" value="InterPro"/>
</dbReference>
<protein>
    <recommendedName>
        <fullName evidence="2">Peptidase A2 domain-containing protein</fullName>
    </recommendedName>
</protein>
<dbReference type="Gene3D" id="2.40.70.10">
    <property type="entry name" value="Acid Proteases"/>
    <property type="match status" value="1"/>
</dbReference>
<accession>A0A1F6D768</accession>
<comment type="caution">
    <text evidence="3">The sequence shown here is derived from an EMBL/GenBank/DDBJ whole genome shotgun (WGS) entry which is preliminary data.</text>
</comment>
<evidence type="ECO:0000259" key="2">
    <source>
        <dbReference type="PROSITE" id="PS50175"/>
    </source>
</evidence>
<gene>
    <name evidence="3" type="ORF">A3F84_10630</name>
</gene>
<name>A0A1F6D768_HANXR</name>
<dbReference type="SUPFAM" id="SSF50630">
    <property type="entry name" value="Acid proteases"/>
    <property type="match status" value="1"/>
</dbReference>